<feature type="domain" description="ATP-grasp" evidence="10">
    <location>
        <begin position="120"/>
        <end position="317"/>
    </location>
</feature>
<keyword evidence="4 7" id="KW-0067">ATP-binding</keyword>
<dbReference type="Gene3D" id="3.30.470.20">
    <property type="entry name" value="ATP-grasp fold, B domain"/>
    <property type="match status" value="1"/>
</dbReference>
<organism evidence="12 13">
    <name type="scientific">Parvularcula maris</name>
    <dbReference type="NCBI Taxonomy" id="2965077"/>
    <lineage>
        <taxon>Bacteria</taxon>
        <taxon>Pseudomonadati</taxon>
        <taxon>Pseudomonadota</taxon>
        <taxon>Alphaproteobacteria</taxon>
        <taxon>Parvularculales</taxon>
        <taxon>Parvularculaceae</taxon>
        <taxon>Parvularcula</taxon>
    </lineage>
</organism>
<dbReference type="GO" id="GO:0016874">
    <property type="term" value="F:ligase activity"/>
    <property type="evidence" value="ECO:0007669"/>
    <property type="project" value="UniProtKB-KW"/>
</dbReference>
<dbReference type="PROSITE" id="PS00867">
    <property type="entry name" value="CPSASE_2"/>
    <property type="match status" value="1"/>
</dbReference>
<dbReference type="FunFam" id="3.30.470.20:FF:000028">
    <property type="entry name" value="Methylcrotonoyl-CoA carboxylase subunit alpha, mitochondrial"/>
    <property type="match status" value="1"/>
</dbReference>
<dbReference type="FunFam" id="3.40.50.20:FF:000010">
    <property type="entry name" value="Propionyl-CoA carboxylase subunit alpha"/>
    <property type="match status" value="1"/>
</dbReference>
<feature type="domain" description="Lipoyl-binding" evidence="9">
    <location>
        <begin position="580"/>
        <end position="655"/>
    </location>
</feature>
<keyword evidence="2" id="KW-0436">Ligase</keyword>
<evidence type="ECO:0000256" key="3">
    <source>
        <dbReference type="ARBA" id="ARBA00022741"/>
    </source>
</evidence>
<keyword evidence="6" id="KW-0092">Biotin</keyword>
<comment type="cofactor">
    <cofactor evidence="1">
        <name>biotin</name>
        <dbReference type="ChEBI" id="CHEBI:57586"/>
    </cofactor>
</comment>
<dbReference type="PROSITE" id="PS50975">
    <property type="entry name" value="ATP_GRASP"/>
    <property type="match status" value="1"/>
</dbReference>
<dbReference type="InterPro" id="IPR050856">
    <property type="entry name" value="Biotin_carboxylase_complex"/>
</dbReference>
<evidence type="ECO:0000256" key="4">
    <source>
        <dbReference type="ARBA" id="ARBA00022840"/>
    </source>
</evidence>
<feature type="coiled-coil region" evidence="8">
    <location>
        <begin position="167"/>
        <end position="194"/>
    </location>
</feature>
<name>A0A9X2L6L3_9PROT</name>
<dbReference type="PROSITE" id="PS50968">
    <property type="entry name" value="BIOTINYL_LIPOYL"/>
    <property type="match status" value="1"/>
</dbReference>
<dbReference type="GO" id="GO:0005524">
    <property type="term" value="F:ATP binding"/>
    <property type="evidence" value="ECO:0007669"/>
    <property type="project" value="UniProtKB-UniRule"/>
</dbReference>
<dbReference type="SUPFAM" id="SSF56059">
    <property type="entry name" value="Glutathione synthetase ATP-binding domain-like"/>
    <property type="match status" value="1"/>
</dbReference>
<dbReference type="SUPFAM" id="SSF51230">
    <property type="entry name" value="Single hybrid motif"/>
    <property type="match status" value="1"/>
</dbReference>
<accession>A0A9X2L6L3</accession>
<dbReference type="InterPro" id="IPR005481">
    <property type="entry name" value="BC-like_N"/>
</dbReference>
<keyword evidence="3 7" id="KW-0547">Nucleotide-binding</keyword>
<dbReference type="Proteomes" id="UP001142610">
    <property type="component" value="Unassembled WGS sequence"/>
</dbReference>
<dbReference type="EMBL" id="JANIBC010000001">
    <property type="protein sequence ID" value="MCQ8184015.1"/>
    <property type="molecule type" value="Genomic_DNA"/>
</dbReference>
<dbReference type="SUPFAM" id="SSF52440">
    <property type="entry name" value="PreATP-grasp domain"/>
    <property type="match status" value="1"/>
</dbReference>
<dbReference type="Pfam" id="PF02786">
    <property type="entry name" value="CPSase_L_D2"/>
    <property type="match status" value="1"/>
</dbReference>
<dbReference type="FunFam" id="2.40.50.100:FF:000003">
    <property type="entry name" value="Acetyl-CoA carboxylase biotin carboxyl carrier protein"/>
    <property type="match status" value="1"/>
</dbReference>
<evidence type="ECO:0000256" key="8">
    <source>
        <dbReference type="SAM" id="Coils"/>
    </source>
</evidence>
<dbReference type="SMART" id="SM00878">
    <property type="entry name" value="Biotin_carb_C"/>
    <property type="match status" value="1"/>
</dbReference>
<dbReference type="InterPro" id="IPR011053">
    <property type="entry name" value="Single_hybrid_motif"/>
</dbReference>
<dbReference type="InterPro" id="IPR016185">
    <property type="entry name" value="PreATP-grasp_dom_sf"/>
</dbReference>
<sequence length="659" mass="71107">MFSKILIANRGEIACRVIKTARRLGVKTVAVYSDADAKALHVRIADEAYRIGPPPASESYLLGDEIIRIAKEAEAEAIHPGYGFLSENAGFSRACDEAGITFIGPKPKTVELMGSKALAKQLMEEAGVPLLPGYQGEDQSLATFKAEAERIGYPVLLKAAAGGGGKGMRIVERAEDLEGELESAKREAKSAFGDDRFIVEKFLAAPRHVEVQVFGDTHGNIVHLFERDCSVQRRYQKVVEEAPAPDLPDDVRAELHRAAVEAARKVDYIGAGTVEFLYDGANGVYFMEMNTRLQVEHPVTEEITGQDLVEWQLRVAAGEKLPLSQDELSVEGHAVEARLYAEDPYQNYLPQTGRLLAFDAFEEDYGLRVDTGVEAGDAITSFYDPMIAKVIAWRETREEACDALAVGLASLEFKGFGTNRDQLVRILQDEGFAESVPTTKFLPDRPELSEPAELSNLELTAAAVFCHLDDDFAITSFFGETFGFRLNAPSAVTYVLENQGEPVPVTLRSGADGQTAEIGERTVSFAVTEPEEGVARIAVGGETLDLYAGRDDAEGEGGVALETSVGVFYVRSYDPFEGAGAADGAEAALSSPMPATVTNVLVSEGDEVEAGQPLLTLEAMKMETVIKAPHRGKVSKLHFGKGDSAAKGALLLDLEEASS</sequence>
<dbReference type="Pfam" id="PF02785">
    <property type="entry name" value="Biotin_carb_C"/>
    <property type="match status" value="1"/>
</dbReference>
<dbReference type="GO" id="GO:0046872">
    <property type="term" value="F:metal ion binding"/>
    <property type="evidence" value="ECO:0007669"/>
    <property type="project" value="InterPro"/>
</dbReference>
<dbReference type="InterPro" id="IPR011054">
    <property type="entry name" value="Rudment_hybrid_motif"/>
</dbReference>
<evidence type="ECO:0000313" key="13">
    <source>
        <dbReference type="Proteomes" id="UP001142610"/>
    </source>
</evidence>
<keyword evidence="13" id="KW-1185">Reference proteome</keyword>
<dbReference type="PROSITE" id="PS50979">
    <property type="entry name" value="BC"/>
    <property type="match status" value="1"/>
</dbReference>
<evidence type="ECO:0000313" key="12">
    <source>
        <dbReference type="EMBL" id="MCQ8184015.1"/>
    </source>
</evidence>
<keyword evidence="5" id="KW-0809">Transit peptide</keyword>
<evidence type="ECO:0000256" key="7">
    <source>
        <dbReference type="PROSITE-ProRule" id="PRU00409"/>
    </source>
</evidence>
<comment type="caution">
    <text evidence="12">The sequence shown here is derived from an EMBL/GenBank/DDBJ whole genome shotgun (WGS) entry which is preliminary data.</text>
</comment>
<dbReference type="PROSITE" id="PS00188">
    <property type="entry name" value="BIOTIN"/>
    <property type="match status" value="1"/>
</dbReference>
<dbReference type="InterPro" id="IPR011761">
    <property type="entry name" value="ATP-grasp"/>
</dbReference>
<evidence type="ECO:0000256" key="2">
    <source>
        <dbReference type="ARBA" id="ARBA00022598"/>
    </source>
</evidence>
<gene>
    <name evidence="12" type="ORF">NOG11_01315</name>
</gene>
<evidence type="ECO:0000259" key="9">
    <source>
        <dbReference type="PROSITE" id="PS50968"/>
    </source>
</evidence>
<proteinExistence type="predicted"/>
<evidence type="ECO:0000259" key="11">
    <source>
        <dbReference type="PROSITE" id="PS50979"/>
    </source>
</evidence>
<dbReference type="Pfam" id="PF00289">
    <property type="entry name" value="Biotin_carb_N"/>
    <property type="match status" value="1"/>
</dbReference>
<evidence type="ECO:0000256" key="5">
    <source>
        <dbReference type="ARBA" id="ARBA00022946"/>
    </source>
</evidence>
<dbReference type="RefSeq" id="WP_256617820.1">
    <property type="nucleotide sequence ID" value="NZ_JANIBC010000001.1"/>
</dbReference>
<dbReference type="InterPro" id="IPR011764">
    <property type="entry name" value="Biotin_carboxylation_dom"/>
</dbReference>
<dbReference type="CDD" id="cd06850">
    <property type="entry name" value="biotinyl_domain"/>
    <property type="match status" value="1"/>
</dbReference>
<dbReference type="PANTHER" id="PTHR18866">
    <property type="entry name" value="CARBOXYLASE:PYRUVATE/ACETYL-COA/PROPIONYL-COA CARBOXYLASE"/>
    <property type="match status" value="1"/>
</dbReference>
<dbReference type="PROSITE" id="PS00866">
    <property type="entry name" value="CPSASE_1"/>
    <property type="match status" value="1"/>
</dbReference>
<dbReference type="Pfam" id="PF00364">
    <property type="entry name" value="Biotin_lipoyl"/>
    <property type="match status" value="1"/>
</dbReference>
<dbReference type="PANTHER" id="PTHR18866:SF33">
    <property type="entry name" value="METHYLCROTONOYL-COA CARBOXYLASE SUBUNIT ALPHA, MITOCHONDRIAL-RELATED"/>
    <property type="match status" value="1"/>
</dbReference>
<dbReference type="InterPro" id="IPR000089">
    <property type="entry name" value="Biotin_lipoyl"/>
</dbReference>
<protein>
    <submittedName>
        <fullName evidence="12">ATP-grasp domain-containing protein</fullName>
    </submittedName>
</protein>
<evidence type="ECO:0000256" key="6">
    <source>
        <dbReference type="ARBA" id="ARBA00023267"/>
    </source>
</evidence>
<dbReference type="AlphaFoldDB" id="A0A9X2L6L3"/>
<keyword evidence="8" id="KW-0175">Coiled coil</keyword>
<dbReference type="InterPro" id="IPR001882">
    <property type="entry name" value="Biotin_BS"/>
</dbReference>
<dbReference type="InterPro" id="IPR005482">
    <property type="entry name" value="Biotin_COase_C"/>
</dbReference>
<reference evidence="12" key="1">
    <citation type="submission" date="2022-07" db="EMBL/GenBank/DDBJ databases">
        <title>Parvularcula maris sp. nov., an algicidal bacterium isolated from seawater.</title>
        <authorList>
            <person name="Li F."/>
        </authorList>
    </citation>
    <scope>NUCLEOTIDE SEQUENCE</scope>
    <source>
        <strain evidence="12">BGMRC 0090</strain>
    </source>
</reference>
<dbReference type="SUPFAM" id="SSF51246">
    <property type="entry name" value="Rudiment single hybrid motif"/>
    <property type="match status" value="1"/>
</dbReference>
<feature type="domain" description="Biotin carboxylation" evidence="11">
    <location>
        <begin position="1"/>
        <end position="447"/>
    </location>
</feature>
<dbReference type="Gene3D" id="2.40.50.100">
    <property type="match status" value="1"/>
</dbReference>
<evidence type="ECO:0000259" key="10">
    <source>
        <dbReference type="PROSITE" id="PS50975"/>
    </source>
</evidence>
<dbReference type="SMART" id="SM01209">
    <property type="entry name" value="GARS_A"/>
    <property type="match status" value="1"/>
</dbReference>
<dbReference type="FunFam" id="3.30.1490.20:FF:000003">
    <property type="entry name" value="acetyl-CoA carboxylase isoform X1"/>
    <property type="match status" value="1"/>
</dbReference>
<evidence type="ECO:0000256" key="1">
    <source>
        <dbReference type="ARBA" id="ARBA00001953"/>
    </source>
</evidence>
<dbReference type="InterPro" id="IPR005479">
    <property type="entry name" value="CPAse_ATP-bd"/>
</dbReference>